<feature type="domain" description="Peptidase MA-like" evidence="3">
    <location>
        <begin position="113"/>
        <end position="258"/>
    </location>
</feature>
<gene>
    <name evidence="4" type="ORF">FJZ00_00940</name>
</gene>
<dbReference type="SUPFAM" id="SSF82171">
    <property type="entry name" value="DPP6 N-terminal domain-like"/>
    <property type="match status" value="1"/>
</dbReference>
<comment type="similarity">
    <text evidence="1">Belongs to the TolB family.</text>
</comment>
<evidence type="ECO:0000313" key="4">
    <source>
        <dbReference type="EMBL" id="MBM3273688.1"/>
    </source>
</evidence>
<dbReference type="PANTHER" id="PTHR36842">
    <property type="entry name" value="PROTEIN TOLB HOMOLOG"/>
    <property type="match status" value="1"/>
</dbReference>
<dbReference type="PANTHER" id="PTHR36842:SF1">
    <property type="entry name" value="PROTEIN TOLB"/>
    <property type="match status" value="1"/>
</dbReference>
<feature type="non-terminal residue" evidence="4">
    <location>
        <position position="798"/>
    </location>
</feature>
<reference evidence="4 5" key="1">
    <citation type="submission" date="2019-03" db="EMBL/GenBank/DDBJ databases">
        <title>Lake Tanganyika Metagenome-Assembled Genomes (MAGs).</title>
        <authorList>
            <person name="Tran P."/>
        </authorList>
    </citation>
    <scope>NUCLEOTIDE SEQUENCE [LARGE SCALE GENOMIC DNA]</scope>
    <source>
        <strain evidence="4">K_DeepCast_65m_m2_236</strain>
    </source>
</reference>
<evidence type="ECO:0000259" key="3">
    <source>
        <dbReference type="Pfam" id="PF13485"/>
    </source>
</evidence>
<dbReference type="Proteomes" id="UP000703893">
    <property type="component" value="Unassembled WGS sequence"/>
</dbReference>
<sequence length="798" mass="86703">MARHFAKLFAVFSFSLALAQPSFAAESPRVKQWTVLETPHFSVHYNPGEERTARRFAEAAEDVLPSLEKDFGIEVRQRIPVIVDRSVFFNGQAEPIKDRIYLDPVLASSSVIGAKRFIAHELAHVITFLALAKDGTLSKLSNLSGLPTWFLEGIAQYEGEYWMTSNDRMLRLHTLDDSLLTASERENFPLLGSEFGAAGYNEGYSLTKYIFDTYGRDKIAKIFKMLREGQEPSLSRALGRVTGQNLDAIQAAWENTLKERYHKQTIDLKAEVPGSKVIVPSVKGEANVHPRLSPDGKRLAYLSSRHQDSYLYLRGHVMGFLSLMVADPDGRNGREIPMGKGRTSTYAWSPDGKQLVLSVASEDEQSGDPAFNLFVCDADGKNGKQLTRLPMATDPAWKPGGSEVAFVSAWDGKASLKSVDVKTGKVRDLDIDFGDRLIAGLAWSPDGKRLVGTSYLSGEGGKLIEIDVAAGTYKPLTDGGERLADVEPEWSPDGRSIVFASNRDGMENLYRLDLVAGKLFRLTDTYTGASRPHLAADGKTLVWSGYRATGSEIRTVELPAGKPVSYDVPSDPLPTAAGKVEVAAGGPAAASDSLSPAASGSLSLAASGSLSPAASGSLSPASSGSLSLASSGSLSPAAGWFEHAYEPRMTNDIIMPQVTSDERGQQLGVMALYSDILDKQQLGLDVRFGLMSQRFSYSVSYVNRMLRNPWALSLFDAPTVGIPDRLDKKNLAGSLYWERQRGLRARTQLGQFTLGTTMSYINALTQPDRANAPSVGRIREGRLNSVSVGWGERIAAPT</sequence>
<keyword evidence="2" id="KW-0732">Signal</keyword>
<name>A0A937X1S0_9BACT</name>
<dbReference type="InterPro" id="IPR011042">
    <property type="entry name" value="6-blade_b-propeller_TolB-like"/>
</dbReference>
<organism evidence="4 5">
    <name type="scientific">Candidatus Tanganyikabacteria bacterium</name>
    <dbReference type="NCBI Taxonomy" id="2961651"/>
    <lineage>
        <taxon>Bacteria</taxon>
        <taxon>Bacillati</taxon>
        <taxon>Candidatus Sericytochromatia</taxon>
        <taxon>Candidatus Tanganyikabacteria</taxon>
    </lineage>
</organism>
<comment type="caution">
    <text evidence="4">The sequence shown here is derived from an EMBL/GenBank/DDBJ whole genome shotgun (WGS) entry which is preliminary data.</text>
</comment>
<evidence type="ECO:0000313" key="5">
    <source>
        <dbReference type="Proteomes" id="UP000703893"/>
    </source>
</evidence>
<dbReference type="Pfam" id="PF07676">
    <property type="entry name" value="PD40"/>
    <property type="match status" value="3"/>
</dbReference>
<feature type="signal peptide" evidence="2">
    <location>
        <begin position="1"/>
        <end position="24"/>
    </location>
</feature>
<dbReference type="Gene3D" id="2.120.10.30">
    <property type="entry name" value="TolB, C-terminal domain"/>
    <property type="match status" value="2"/>
</dbReference>
<dbReference type="AlphaFoldDB" id="A0A937X1S0"/>
<evidence type="ECO:0000256" key="1">
    <source>
        <dbReference type="ARBA" id="ARBA00009820"/>
    </source>
</evidence>
<dbReference type="InterPro" id="IPR011659">
    <property type="entry name" value="WD40"/>
</dbReference>
<protein>
    <submittedName>
        <fullName evidence="4">PD40 domain-containing protein</fullName>
    </submittedName>
</protein>
<accession>A0A937X1S0</accession>
<proteinExistence type="inferred from homology"/>
<dbReference type="Pfam" id="PF13485">
    <property type="entry name" value="Peptidase_MA_2"/>
    <property type="match status" value="1"/>
</dbReference>
<dbReference type="InterPro" id="IPR039568">
    <property type="entry name" value="Peptidase_MA-like_dom"/>
</dbReference>
<evidence type="ECO:0000256" key="2">
    <source>
        <dbReference type="SAM" id="SignalP"/>
    </source>
</evidence>
<dbReference type="EMBL" id="VGJX01000027">
    <property type="protein sequence ID" value="MBM3273688.1"/>
    <property type="molecule type" value="Genomic_DNA"/>
</dbReference>
<feature type="chain" id="PRO_5037187969" evidence="2">
    <location>
        <begin position="25"/>
        <end position="798"/>
    </location>
</feature>